<keyword evidence="16" id="KW-1185">Reference proteome</keyword>
<keyword evidence="9 13" id="KW-1133">Transmembrane helix</keyword>
<evidence type="ECO:0000256" key="11">
    <source>
        <dbReference type="ARBA" id="ARBA00023136"/>
    </source>
</evidence>
<dbReference type="OrthoDB" id="8536275at2"/>
<evidence type="ECO:0000256" key="9">
    <source>
        <dbReference type="ARBA" id="ARBA00022989"/>
    </source>
</evidence>
<name>A0A1R1I5K3_9RHOO</name>
<dbReference type="GO" id="GO:0046872">
    <property type="term" value="F:metal ion binding"/>
    <property type="evidence" value="ECO:0007669"/>
    <property type="project" value="UniProtKB-KW"/>
</dbReference>
<keyword evidence="3" id="KW-0813">Transport</keyword>
<sequence>MSGARYSREAMLLHWGQAILIVWLLWLGWMMTDLPKGAERGAAYGLHKSLGLLVLLLTLIRIGWRLRHPPPPSPLVGPMARLAGATHGALYGFLLLAPLAGYLASSFTPFAMKFFGVELPRLVAPDEALNAWFKQTHQWLVWGGAALVLLHLAGVLKHVWLRDGILGRMLPGKLCKK</sequence>
<dbReference type="EMBL" id="MTHD01000003">
    <property type="protein sequence ID" value="OMG53924.1"/>
    <property type="molecule type" value="Genomic_DNA"/>
</dbReference>
<feature type="transmembrane region" description="Helical" evidence="13">
    <location>
        <begin position="44"/>
        <end position="64"/>
    </location>
</feature>
<dbReference type="InterPro" id="IPR016174">
    <property type="entry name" value="Di-haem_cyt_TM"/>
</dbReference>
<dbReference type="AlphaFoldDB" id="A0A1R1I5K3"/>
<dbReference type="STRING" id="418702.BJN45_10975"/>
<dbReference type="PANTHER" id="PTHR30529">
    <property type="entry name" value="CYTOCHROME B561"/>
    <property type="match status" value="1"/>
</dbReference>
<keyword evidence="11 13" id="KW-0472">Membrane</keyword>
<evidence type="ECO:0000313" key="15">
    <source>
        <dbReference type="EMBL" id="OMG53924.1"/>
    </source>
</evidence>
<keyword evidence="4" id="KW-1003">Cell membrane</keyword>
<accession>A0A1R1I5K3</accession>
<evidence type="ECO:0000313" key="16">
    <source>
        <dbReference type="Proteomes" id="UP000187526"/>
    </source>
</evidence>
<reference evidence="15 16" key="1">
    <citation type="submission" date="2016-10" db="EMBL/GenBank/DDBJ databases">
        <title>Alkaliphiles isolated from bioreactors.</title>
        <authorList>
            <person name="Salah Z."/>
            <person name="Rout S.P."/>
            <person name="Humphreys P.N."/>
        </authorList>
    </citation>
    <scope>NUCLEOTIDE SEQUENCE [LARGE SCALE GENOMIC DNA]</scope>
    <source>
        <strain evidence="15 16">ZS02</strain>
    </source>
</reference>
<evidence type="ECO:0000256" key="8">
    <source>
        <dbReference type="ARBA" id="ARBA00022982"/>
    </source>
</evidence>
<comment type="caution">
    <text evidence="15">The sequence shown here is derived from an EMBL/GenBank/DDBJ whole genome shotgun (WGS) entry which is preliminary data.</text>
</comment>
<comment type="subcellular location">
    <subcellularLocation>
        <location evidence="2">Cell membrane</location>
        <topology evidence="2">Multi-pass membrane protein</topology>
    </subcellularLocation>
</comment>
<feature type="transmembrane region" description="Helical" evidence="13">
    <location>
        <begin position="85"/>
        <end position="104"/>
    </location>
</feature>
<evidence type="ECO:0000256" key="12">
    <source>
        <dbReference type="ARBA" id="ARBA00037975"/>
    </source>
</evidence>
<keyword evidence="8" id="KW-0249">Electron transport</keyword>
<dbReference type="SUPFAM" id="SSF81342">
    <property type="entry name" value="Transmembrane di-heme cytochromes"/>
    <property type="match status" value="1"/>
</dbReference>
<evidence type="ECO:0000256" key="4">
    <source>
        <dbReference type="ARBA" id="ARBA00022475"/>
    </source>
</evidence>
<keyword evidence="7" id="KW-0479">Metal-binding</keyword>
<evidence type="ECO:0000256" key="10">
    <source>
        <dbReference type="ARBA" id="ARBA00023004"/>
    </source>
</evidence>
<feature type="transmembrane region" description="Helical" evidence="13">
    <location>
        <begin position="139"/>
        <end position="160"/>
    </location>
</feature>
<evidence type="ECO:0000256" key="3">
    <source>
        <dbReference type="ARBA" id="ARBA00022448"/>
    </source>
</evidence>
<dbReference type="GO" id="GO:0009055">
    <property type="term" value="F:electron transfer activity"/>
    <property type="evidence" value="ECO:0007669"/>
    <property type="project" value="InterPro"/>
</dbReference>
<organism evidence="15 16">
    <name type="scientific">Azonexus hydrophilus</name>
    <dbReference type="NCBI Taxonomy" id="418702"/>
    <lineage>
        <taxon>Bacteria</taxon>
        <taxon>Pseudomonadati</taxon>
        <taxon>Pseudomonadota</taxon>
        <taxon>Betaproteobacteria</taxon>
        <taxon>Rhodocyclales</taxon>
        <taxon>Azonexaceae</taxon>
        <taxon>Azonexus</taxon>
    </lineage>
</organism>
<keyword evidence="5" id="KW-0349">Heme</keyword>
<comment type="cofactor">
    <cofactor evidence="1">
        <name>heme b</name>
        <dbReference type="ChEBI" id="CHEBI:60344"/>
    </cofactor>
</comment>
<dbReference type="RefSeq" id="WP_076095111.1">
    <property type="nucleotide sequence ID" value="NZ_MTHD01000003.1"/>
</dbReference>
<dbReference type="Proteomes" id="UP000187526">
    <property type="component" value="Unassembled WGS sequence"/>
</dbReference>
<dbReference type="PANTHER" id="PTHR30529:SF1">
    <property type="entry name" value="CYTOCHROME B561 HOMOLOG 2"/>
    <property type="match status" value="1"/>
</dbReference>
<evidence type="ECO:0000259" key="14">
    <source>
        <dbReference type="Pfam" id="PF01292"/>
    </source>
</evidence>
<evidence type="ECO:0000256" key="2">
    <source>
        <dbReference type="ARBA" id="ARBA00004651"/>
    </source>
</evidence>
<evidence type="ECO:0000256" key="5">
    <source>
        <dbReference type="ARBA" id="ARBA00022617"/>
    </source>
</evidence>
<gene>
    <name evidence="15" type="ORF">BJN45_10975</name>
</gene>
<dbReference type="GO" id="GO:0005886">
    <property type="term" value="C:plasma membrane"/>
    <property type="evidence" value="ECO:0007669"/>
    <property type="project" value="UniProtKB-SubCell"/>
</dbReference>
<evidence type="ECO:0000256" key="6">
    <source>
        <dbReference type="ARBA" id="ARBA00022692"/>
    </source>
</evidence>
<keyword evidence="10" id="KW-0408">Iron</keyword>
<dbReference type="InterPro" id="IPR052168">
    <property type="entry name" value="Cytochrome_b561_oxidase"/>
</dbReference>
<dbReference type="GO" id="GO:0022904">
    <property type="term" value="P:respiratory electron transport chain"/>
    <property type="evidence" value="ECO:0007669"/>
    <property type="project" value="InterPro"/>
</dbReference>
<evidence type="ECO:0000256" key="7">
    <source>
        <dbReference type="ARBA" id="ARBA00022723"/>
    </source>
</evidence>
<evidence type="ECO:0000256" key="13">
    <source>
        <dbReference type="SAM" id="Phobius"/>
    </source>
</evidence>
<proteinExistence type="inferred from homology"/>
<protein>
    <recommendedName>
        <fullName evidence="14">Cytochrome b561 bacterial/Ni-hydrogenase domain-containing protein</fullName>
    </recommendedName>
</protein>
<keyword evidence="6 13" id="KW-0812">Transmembrane</keyword>
<dbReference type="GO" id="GO:0020037">
    <property type="term" value="F:heme binding"/>
    <property type="evidence" value="ECO:0007669"/>
    <property type="project" value="TreeGrafter"/>
</dbReference>
<comment type="similarity">
    <text evidence="12">Belongs to the cytochrome b561 family.</text>
</comment>
<dbReference type="InterPro" id="IPR011577">
    <property type="entry name" value="Cyt_b561_bac/Ni-Hgenase"/>
</dbReference>
<feature type="transmembrane region" description="Helical" evidence="13">
    <location>
        <begin position="12"/>
        <end position="32"/>
    </location>
</feature>
<evidence type="ECO:0000256" key="1">
    <source>
        <dbReference type="ARBA" id="ARBA00001970"/>
    </source>
</evidence>
<dbReference type="Pfam" id="PF01292">
    <property type="entry name" value="Ni_hydr_CYTB"/>
    <property type="match status" value="1"/>
</dbReference>
<feature type="domain" description="Cytochrome b561 bacterial/Ni-hydrogenase" evidence="14">
    <location>
        <begin position="5"/>
        <end position="172"/>
    </location>
</feature>